<sequence length="310" mass="34364">MSDSKLTVTIAGITGRFARLLVKYLLKKPNIHINGTTRDTSKAPASLSNNSRITLFQATTEDTEGLRKALKGANVAVYCALGWHDVMLDGQKKFIDAAIAEGVPRYVAGDWTSDFRKLKVGDHEGKDDMKHIAAYLDERQDKIKAIHVLNGGFMETVFSPFLGFVDTEKDEFYIREGGNIKSAMTTYGDAAAVTAEVIADRNASGYIEVAGSLLSAVEIAKIYGQVYGVEPKLVDRGSFAEAKEQLAQLKKDQPNPYAWMGLNYQIIVWNGQNELDNADNARFSNIKFTTIQDYFQRVKKEKLATEMGEL</sequence>
<name>A0A8H3F0G6_9LECA</name>
<gene>
    <name evidence="4" type="ORF">GOMPHAMPRED_008331</name>
</gene>
<reference evidence="4" key="1">
    <citation type="submission" date="2021-03" db="EMBL/GenBank/DDBJ databases">
        <authorList>
            <person name="Tagirdzhanova G."/>
        </authorList>
    </citation>
    <scope>NUCLEOTIDE SEQUENCE</scope>
</reference>
<dbReference type="InterPro" id="IPR036291">
    <property type="entry name" value="NAD(P)-bd_dom_sf"/>
</dbReference>
<dbReference type="AlphaFoldDB" id="A0A8H3F0G6"/>
<keyword evidence="5" id="KW-1185">Reference proteome</keyword>
<dbReference type="PANTHER" id="PTHR47706:SF9">
    <property type="entry name" value="NMRA-LIKE DOMAIN-CONTAINING PROTEIN-RELATED"/>
    <property type="match status" value="1"/>
</dbReference>
<evidence type="ECO:0000256" key="2">
    <source>
        <dbReference type="ARBA" id="ARBA00023002"/>
    </source>
</evidence>
<accession>A0A8H3F0G6</accession>
<dbReference type="PANTHER" id="PTHR47706">
    <property type="entry name" value="NMRA-LIKE FAMILY PROTEIN"/>
    <property type="match status" value="1"/>
</dbReference>
<dbReference type="EMBL" id="CAJPDQ010000009">
    <property type="protein sequence ID" value="CAF9914925.1"/>
    <property type="molecule type" value="Genomic_DNA"/>
</dbReference>
<dbReference type="SUPFAM" id="SSF51735">
    <property type="entry name" value="NAD(P)-binding Rossmann-fold domains"/>
    <property type="match status" value="1"/>
</dbReference>
<dbReference type="Proteomes" id="UP000664169">
    <property type="component" value="Unassembled WGS sequence"/>
</dbReference>
<dbReference type="OrthoDB" id="419598at2759"/>
<evidence type="ECO:0000313" key="5">
    <source>
        <dbReference type="Proteomes" id="UP000664169"/>
    </source>
</evidence>
<evidence type="ECO:0000259" key="3">
    <source>
        <dbReference type="Pfam" id="PF05368"/>
    </source>
</evidence>
<feature type="domain" description="NmrA-like" evidence="3">
    <location>
        <begin position="5"/>
        <end position="229"/>
    </location>
</feature>
<organism evidence="4 5">
    <name type="scientific">Gomphillus americanus</name>
    <dbReference type="NCBI Taxonomy" id="1940652"/>
    <lineage>
        <taxon>Eukaryota</taxon>
        <taxon>Fungi</taxon>
        <taxon>Dikarya</taxon>
        <taxon>Ascomycota</taxon>
        <taxon>Pezizomycotina</taxon>
        <taxon>Lecanoromycetes</taxon>
        <taxon>OSLEUM clade</taxon>
        <taxon>Ostropomycetidae</taxon>
        <taxon>Ostropales</taxon>
        <taxon>Graphidaceae</taxon>
        <taxon>Gomphilloideae</taxon>
        <taxon>Gomphillus</taxon>
    </lineage>
</organism>
<evidence type="ECO:0000313" key="4">
    <source>
        <dbReference type="EMBL" id="CAF9914925.1"/>
    </source>
</evidence>
<proteinExistence type="predicted"/>
<dbReference type="GO" id="GO:0016491">
    <property type="term" value="F:oxidoreductase activity"/>
    <property type="evidence" value="ECO:0007669"/>
    <property type="project" value="UniProtKB-KW"/>
</dbReference>
<keyword evidence="2" id="KW-0560">Oxidoreductase</keyword>
<dbReference type="Gene3D" id="3.40.50.720">
    <property type="entry name" value="NAD(P)-binding Rossmann-like Domain"/>
    <property type="match status" value="1"/>
</dbReference>
<dbReference type="InterPro" id="IPR008030">
    <property type="entry name" value="NmrA-like"/>
</dbReference>
<evidence type="ECO:0000256" key="1">
    <source>
        <dbReference type="ARBA" id="ARBA00022857"/>
    </source>
</evidence>
<protein>
    <recommendedName>
        <fullName evidence="3">NmrA-like domain-containing protein</fullName>
    </recommendedName>
</protein>
<comment type="caution">
    <text evidence="4">The sequence shown here is derived from an EMBL/GenBank/DDBJ whole genome shotgun (WGS) entry which is preliminary data.</text>
</comment>
<dbReference type="InterPro" id="IPR051609">
    <property type="entry name" value="NmrA/Isoflavone_reductase-like"/>
</dbReference>
<keyword evidence="1" id="KW-0521">NADP</keyword>
<dbReference type="Pfam" id="PF05368">
    <property type="entry name" value="NmrA"/>
    <property type="match status" value="1"/>
</dbReference>